<evidence type="ECO:0000313" key="1">
    <source>
        <dbReference type="EMBL" id="SEF23323.1"/>
    </source>
</evidence>
<organism evidence="1 2">
    <name type="scientific">Amycolatopsis pretoriensis</name>
    <dbReference type="NCBI Taxonomy" id="218821"/>
    <lineage>
        <taxon>Bacteria</taxon>
        <taxon>Bacillati</taxon>
        <taxon>Actinomycetota</taxon>
        <taxon>Actinomycetes</taxon>
        <taxon>Pseudonocardiales</taxon>
        <taxon>Pseudonocardiaceae</taxon>
        <taxon>Amycolatopsis</taxon>
    </lineage>
</organism>
<gene>
    <name evidence="1" type="ORF">SAMN05421837_102116</name>
</gene>
<dbReference type="RefSeq" id="WP_086684466.1">
    <property type="nucleotide sequence ID" value="NZ_FNUJ01000002.1"/>
</dbReference>
<evidence type="ECO:0000313" key="2">
    <source>
        <dbReference type="Proteomes" id="UP000198878"/>
    </source>
</evidence>
<sequence length="402" mass="44851">MSLAEWVVTGGPILGALGVTTAAISIRNARKAGHEQKFRDLHESIRREAPDLRQRVLDDCPGHWRLPGTSLLAQPGWVPEAPYDLDEIELAWADRPGPAAPSKALPAAKLGRQGTYSSALREVAGLRDLFDGTVYRLLDARLDAGGKRMTFTESSYFEYLDTSEVLAFEAVSRKRSRRRADGRRTYRRRLADPFSFANRVVPLGINTLTLRVEGDRAGFFLLDRDARKVVNNSRMLSALPSGEFTPSDRTREALANDRDLWKNIMREYAEEFLGTEEAFGQGGRWIDYENESPYAELNQAKRSGKLKIKVLGFGIDPLPWKPELLTVCLIDADVFDSVFAAMVERNDEGLLLTGRNRQGLPFDADTVRLYGEDEGTSPDAAACLELAWRFRAQLGLAGRGED</sequence>
<dbReference type="STRING" id="218821.SAMN05421837_102116"/>
<name>A0A1H5QB06_9PSEU</name>
<dbReference type="EMBL" id="FNUJ01000002">
    <property type="protein sequence ID" value="SEF23323.1"/>
    <property type="molecule type" value="Genomic_DNA"/>
</dbReference>
<dbReference type="Proteomes" id="UP000198878">
    <property type="component" value="Unassembled WGS sequence"/>
</dbReference>
<protein>
    <submittedName>
        <fullName evidence="1">Uncharacterized protein</fullName>
    </submittedName>
</protein>
<accession>A0A1H5QB06</accession>
<dbReference type="OrthoDB" id="3831424at2"/>
<keyword evidence="2" id="KW-1185">Reference proteome</keyword>
<dbReference type="AlphaFoldDB" id="A0A1H5QB06"/>
<reference evidence="2" key="1">
    <citation type="submission" date="2016-10" db="EMBL/GenBank/DDBJ databases">
        <authorList>
            <person name="Varghese N."/>
            <person name="Submissions S."/>
        </authorList>
    </citation>
    <scope>NUCLEOTIDE SEQUENCE [LARGE SCALE GENOMIC DNA]</scope>
    <source>
        <strain evidence="2">DSM 44654</strain>
    </source>
</reference>
<proteinExistence type="predicted"/>